<dbReference type="EMBL" id="UINC01158143">
    <property type="protein sequence ID" value="SVD55522.1"/>
    <property type="molecule type" value="Genomic_DNA"/>
</dbReference>
<protein>
    <submittedName>
        <fullName evidence="1">Uncharacterized protein</fullName>
    </submittedName>
</protein>
<name>A0A382W9Q0_9ZZZZ</name>
<gene>
    <name evidence="1" type="ORF">METZ01_LOCUS408376</name>
</gene>
<feature type="non-terminal residue" evidence="1">
    <location>
        <position position="69"/>
    </location>
</feature>
<dbReference type="SUPFAM" id="SSF49899">
    <property type="entry name" value="Concanavalin A-like lectins/glucanases"/>
    <property type="match status" value="1"/>
</dbReference>
<reference evidence="1" key="1">
    <citation type="submission" date="2018-05" db="EMBL/GenBank/DDBJ databases">
        <authorList>
            <person name="Lanie J.A."/>
            <person name="Ng W.-L."/>
            <person name="Kazmierczak K.M."/>
            <person name="Andrzejewski T.M."/>
            <person name="Davidsen T.M."/>
            <person name="Wayne K.J."/>
            <person name="Tettelin H."/>
            <person name="Glass J.I."/>
            <person name="Rusch D."/>
            <person name="Podicherti R."/>
            <person name="Tsui H.-C.T."/>
            <person name="Winkler M.E."/>
        </authorList>
    </citation>
    <scope>NUCLEOTIDE SEQUENCE</scope>
</reference>
<dbReference type="AlphaFoldDB" id="A0A382W9Q0"/>
<accession>A0A382W9Q0</accession>
<proteinExistence type="predicted"/>
<sequence>MLIIFTFVNSYAKIEKDEILGLWLFDDGKGNALKDSSGNDNHGKLIDGPKWIAGQFGKALAFDAAEKQR</sequence>
<evidence type="ECO:0000313" key="1">
    <source>
        <dbReference type="EMBL" id="SVD55522.1"/>
    </source>
</evidence>
<organism evidence="1">
    <name type="scientific">marine metagenome</name>
    <dbReference type="NCBI Taxonomy" id="408172"/>
    <lineage>
        <taxon>unclassified sequences</taxon>
        <taxon>metagenomes</taxon>
        <taxon>ecological metagenomes</taxon>
    </lineage>
</organism>
<dbReference type="InterPro" id="IPR013320">
    <property type="entry name" value="ConA-like_dom_sf"/>
</dbReference>
<dbReference type="Gene3D" id="2.60.120.200">
    <property type="match status" value="1"/>
</dbReference>